<gene>
    <name evidence="2" type="ORF">Tco_1111733</name>
</gene>
<evidence type="ECO:0000313" key="2">
    <source>
        <dbReference type="EMBL" id="GJU01395.1"/>
    </source>
</evidence>
<sequence length="653" mass="74266">MDWRTRLVLLRSYRKNDVLQSGLKLSFLLRSTGLVTMATMDEIIYIQIDHSCLECSKVNSTELLAEVWKKEQFRDLLELLYMDLVVTRNRVQDHLMNEFVYQKGSRENIVLYGSTAKMVLRDRIGPSLKSLEPMLADSLLPIQFWAEAIPTLGFMRPFGCLDIINFTLDQLEVHTADKGSFLGPLRKQAYIDELVRLMHQEIYCKVIMMLKGMLLKEENRHLKSGRKDSEHCNYFTLSTAKHLLKVLALLYIRIHKIHPSELDYWQSTAGEILMPASIPLEAHKSLGKDDEGEDVDSFKSLQRADYVAAAVVVLRGLIMWSMGLTDETVAELLTKAFPQWKYLVHVLLHCLSPKSTSWEQFGTNISLSSLVGLATQPKVQFFFDDMNAEEAHSTSSHSRAASSPRDAQGTPTQSVAQASIHIGTANFQVLDESSRCCSTDFEDKSDETEQVIIEEEKDTSDVKSGDTEELDWERILSPMQSHTSTAKSILTKEKVKGILVDRAQKKKLPLQHNQSFGDLHVETIIKHISTNWLVIGDILGDLTNHLGEVLQQVMMISGNNQEDLEILDETLCHESSGSTYIWLVDGTMLHRLTERKISIYQRADDQLLDNVGVDFLNNWYDVIKTFLDQVNISCFDKKELTVEQAVTLFKVLT</sequence>
<dbReference type="EMBL" id="BQNB010020959">
    <property type="protein sequence ID" value="GJU01395.1"/>
    <property type="molecule type" value="Genomic_DNA"/>
</dbReference>
<dbReference type="Proteomes" id="UP001151760">
    <property type="component" value="Unassembled WGS sequence"/>
</dbReference>
<feature type="compositionally biased region" description="Low complexity" evidence="1">
    <location>
        <begin position="393"/>
        <end position="403"/>
    </location>
</feature>
<keyword evidence="3" id="KW-1185">Reference proteome</keyword>
<comment type="caution">
    <text evidence="2">The sequence shown here is derived from an EMBL/GenBank/DDBJ whole genome shotgun (WGS) entry which is preliminary data.</text>
</comment>
<name>A0ABQ5IMG9_9ASTR</name>
<accession>A0ABQ5IMG9</accession>
<evidence type="ECO:0000313" key="3">
    <source>
        <dbReference type="Proteomes" id="UP001151760"/>
    </source>
</evidence>
<reference evidence="2" key="2">
    <citation type="submission" date="2022-01" db="EMBL/GenBank/DDBJ databases">
        <authorList>
            <person name="Yamashiro T."/>
            <person name="Shiraishi A."/>
            <person name="Satake H."/>
            <person name="Nakayama K."/>
        </authorList>
    </citation>
    <scope>NUCLEOTIDE SEQUENCE</scope>
</reference>
<proteinExistence type="predicted"/>
<organism evidence="2 3">
    <name type="scientific">Tanacetum coccineum</name>
    <dbReference type="NCBI Taxonomy" id="301880"/>
    <lineage>
        <taxon>Eukaryota</taxon>
        <taxon>Viridiplantae</taxon>
        <taxon>Streptophyta</taxon>
        <taxon>Embryophyta</taxon>
        <taxon>Tracheophyta</taxon>
        <taxon>Spermatophyta</taxon>
        <taxon>Magnoliopsida</taxon>
        <taxon>eudicotyledons</taxon>
        <taxon>Gunneridae</taxon>
        <taxon>Pentapetalae</taxon>
        <taxon>asterids</taxon>
        <taxon>campanulids</taxon>
        <taxon>Asterales</taxon>
        <taxon>Asteraceae</taxon>
        <taxon>Asteroideae</taxon>
        <taxon>Anthemideae</taxon>
        <taxon>Anthemidinae</taxon>
        <taxon>Tanacetum</taxon>
    </lineage>
</organism>
<feature type="region of interest" description="Disordered" evidence="1">
    <location>
        <begin position="392"/>
        <end position="415"/>
    </location>
</feature>
<protein>
    <submittedName>
        <fullName evidence="2">Uncharacterized protein</fullName>
    </submittedName>
</protein>
<reference evidence="2" key="1">
    <citation type="journal article" date="2022" name="Int. J. Mol. Sci.">
        <title>Draft Genome of Tanacetum Coccineum: Genomic Comparison of Closely Related Tanacetum-Family Plants.</title>
        <authorList>
            <person name="Yamashiro T."/>
            <person name="Shiraishi A."/>
            <person name="Nakayama K."/>
            <person name="Satake H."/>
        </authorList>
    </citation>
    <scope>NUCLEOTIDE SEQUENCE</scope>
</reference>
<evidence type="ECO:0000256" key="1">
    <source>
        <dbReference type="SAM" id="MobiDB-lite"/>
    </source>
</evidence>